<dbReference type="AlphaFoldDB" id="A0AAD4N8E9"/>
<dbReference type="Proteomes" id="UP001201812">
    <property type="component" value="Unassembled WGS sequence"/>
</dbReference>
<keyword evidence="2" id="KW-1185">Reference proteome</keyword>
<reference evidence="1" key="1">
    <citation type="submission" date="2022-01" db="EMBL/GenBank/DDBJ databases">
        <title>Genome Sequence Resource for Two Populations of Ditylenchus destructor, the Migratory Endoparasitic Phytonematode.</title>
        <authorList>
            <person name="Zhang H."/>
            <person name="Lin R."/>
            <person name="Xie B."/>
        </authorList>
    </citation>
    <scope>NUCLEOTIDE SEQUENCE</scope>
    <source>
        <strain evidence="1">BazhouSP</strain>
    </source>
</reference>
<name>A0AAD4N8E9_9BILA</name>
<evidence type="ECO:0000313" key="2">
    <source>
        <dbReference type="Proteomes" id="UP001201812"/>
    </source>
</evidence>
<organism evidence="1 2">
    <name type="scientific">Ditylenchus destructor</name>
    <dbReference type="NCBI Taxonomy" id="166010"/>
    <lineage>
        <taxon>Eukaryota</taxon>
        <taxon>Metazoa</taxon>
        <taxon>Ecdysozoa</taxon>
        <taxon>Nematoda</taxon>
        <taxon>Chromadorea</taxon>
        <taxon>Rhabditida</taxon>
        <taxon>Tylenchina</taxon>
        <taxon>Tylenchomorpha</taxon>
        <taxon>Sphaerularioidea</taxon>
        <taxon>Anguinidae</taxon>
        <taxon>Anguininae</taxon>
        <taxon>Ditylenchus</taxon>
    </lineage>
</organism>
<dbReference type="EMBL" id="JAKKPZ010000010">
    <property type="protein sequence ID" value="KAI1716271.1"/>
    <property type="molecule type" value="Genomic_DNA"/>
</dbReference>
<proteinExistence type="predicted"/>
<comment type="caution">
    <text evidence="1">The sequence shown here is derived from an EMBL/GenBank/DDBJ whole genome shotgun (WGS) entry which is preliminary data.</text>
</comment>
<evidence type="ECO:0000313" key="1">
    <source>
        <dbReference type="EMBL" id="KAI1716271.1"/>
    </source>
</evidence>
<sequence length="107" mass="12095">MEKVETFSLKIMVDYCCSKTLQTNKSPITKAKGAIKLKACVTLYKSENQEKNKTFNVRKLGNFDDGKITGRWRPLRTNSLLRQLCNPNCRISLGKEDKGAALRVDLA</sequence>
<accession>A0AAD4N8E9</accession>
<protein>
    <submittedName>
        <fullName evidence="1">Uncharacterized protein</fullName>
    </submittedName>
</protein>
<gene>
    <name evidence="1" type="ORF">DdX_07312</name>
</gene>